<evidence type="ECO:0000259" key="4">
    <source>
        <dbReference type="PROSITE" id="PS50202"/>
    </source>
</evidence>
<evidence type="ECO:0000256" key="2">
    <source>
        <dbReference type="SAM" id="Phobius"/>
    </source>
</evidence>
<dbReference type="InterPro" id="IPR036273">
    <property type="entry name" value="CRAL/TRIO_N_dom_sf"/>
</dbReference>
<dbReference type="Pfam" id="PF00635">
    <property type="entry name" value="Motile_Sperm"/>
    <property type="match status" value="1"/>
</dbReference>
<evidence type="ECO:0000313" key="5">
    <source>
        <dbReference type="Ensembl" id="ENSBTAP00000092447.1"/>
    </source>
</evidence>
<dbReference type="PANTHER" id="PTHR46384">
    <property type="entry name" value="MOTILE SPERM DOMAIN-CONTAINING PROTEIN 2"/>
    <property type="match status" value="1"/>
</dbReference>
<dbReference type="Gene3D" id="3.40.525.10">
    <property type="entry name" value="CRAL-TRIO lipid binding domain"/>
    <property type="match status" value="1"/>
</dbReference>
<dbReference type="InterPro" id="IPR036865">
    <property type="entry name" value="CRAL-TRIO_dom_sf"/>
</dbReference>
<feature type="transmembrane region" description="Helical" evidence="2">
    <location>
        <begin position="560"/>
        <end position="584"/>
    </location>
</feature>
<feature type="compositionally biased region" description="Basic and acidic residues" evidence="1">
    <location>
        <begin position="307"/>
        <end position="316"/>
    </location>
</feature>
<feature type="compositionally biased region" description="Polar residues" evidence="1">
    <location>
        <begin position="286"/>
        <end position="296"/>
    </location>
</feature>
<dbReference type="SUPFAM" id="SSF52087">
    <property type="entry name" value="CRAL/TRIO domain"/>
    <property type="match status" value="1"/>
</dbReference>
<proteinExistence type="predicted"/>
<dbReference type="PANTHER" id="PTHR46384:SF1">
    <property type="entry name" value="MOTILE SPERM DOMAIN-CONTAINING PROTEIN 2"/>
    <property type="match status" value="1"/>
</dbReference>
<dbReference type="GO" id="GO:0005886">
    <property type="term" value="C:plasma membrane"/>
    <property type="evidence" value="ECO:0007669"/>
    <property type="project" value="Ensembl"/>
</dbReference>
<accession>A0AAA9T770</accession>
<feature type="domain" description="MSP" evidence="4">
    <location>
        <begin position="333"/>
        <end position="451"/>
    </location>
</feature>
<keyword evidence="2" id="KW-0472">Membrane</keyword>
<dbReference type="SMART" id="SM00516">
    <property type="entry name" value="SEC14"/>
    <property type="match status" value="1"/>
</dbReference>
<reference evidence="5" key="1">
    <citation type="submission" date="2018-03" db="EMBL/GenBank/DDBJ databases">
        <title>ARS-UCD1.2.</title>
        <authorList>
            <person name="Rosen B.D."/>
            <person name="Bickhart D.M."/>
            <person name="Koren S."/>
            <person name="Schnabel R.D."/>
            <person name="Hall R."/>
            <person name="Zimin A."/>
            <person name="Dreischer C."/>
            <person name="Schultheiss S."/>
            <person name="Schroeder S.G."/>
            <person name="Elsik C.G."/>
            <person name="Couldrey C."/>
            <person name="Liu G.E."/>
            <person name="Van Tassell C.P."/>
            <person name="Phillippy A.M."/>
            <person name="Smith T.P.L."/>
            <person name="Medrano J.F."/>
        </authorList>
    </citation>
    <scope>NUCLEOTIDE SEQUENCE [LARGE SCALE GENOMIC DNA]</scope>
    <source>
        <strain evidence="5">Hereford</strain>
    </source>
</reference>
<dbReference type="AlphaFoldDB" id="A0AAA9T770"/>
<sequence>MSTTATIAEYQAQNKARLISEVRRRFEAEYVTDKSDKYDSRDVERLQQDDNWVESYLAWRHNVIDETLKMLDESFQWRKEMAVNDLTEASIPRWLLEIGGIYLHGYDKEGNKLFWIRVKYHIKDHKTMLDKKKLIAFWLERYAKRENGKPVTVMFDLSETGLNNIDMDFVRFIINCFKVYYPKYLSKIVIFDMPWIMNAAFKIVKTWLGPEAVSLLKFTSKNDIQDYVSVEYLPPHMGGTDPFKYSYPPLVDDDFQTPLCENGPIASEDEASSKEDIESDGKDTLETISNEEQTTLPKKGNIMEPTSKADENEKVDSKMKTFKKPLSVFKGPLLHISPAEELYFGSTDSGEKKALIVLTNVTKNIVAFKVRTTAPEKYRVKPSNSSCDPGASVDIVVSPHGGLTVSAQDRFLVMAAEMEQTSGTGPAELTQFWKEVPRNKVMEHRQMNRRETEKLKFHNMDTSCKCGRNRGKLSTSPKWCRPSPPPAEDQRKPVLRCCQGKHNKHGLRCHIVESCKPSSLTWKDHAFNMSDKTSGDLCHQLSRLVASTRKLEDQVERCIWFQQLLLALTMLSLSFMVSLFYLLYS</sequence>
<gene>
    <name evidence="5" type="primary">MOSPD2</name>
</gene>
<dbReference type="GO" id="GO:0090023">
    <property type="term" value="P:positive regulation of neutrophil chemotaxis"/>
    <property type="evidence" value="ECO:0007669"/>
    <property type="project" value="Ensembl"/>
</dbReference>
<reference evidence="5" key="3">
    <citation type="submission" date="2025-09" db="UniProtKB">
        <authorList>
            <consortium name="Ensembl"/>
        </authorList>
    </citation>
    <scope>IDENTIFICATION</scope>
    <source>
        <strain evidence="5">Hereford</strain>
    </source>
</reference>
<feature type="domain" description="CRAL-TRIO" evidence="3">
    <location>
        <begin position="91"/>
        <end position="245"/>
    </location>
</feature>
<dbReference type="GeneID" id="508293"/>
<evidence type="ECO:0000313" key="6">
    <source>
        <dbReference type="Proteomes" id="UP000009136"/>
    </source>
</evidence>
<name>A0AAA9T770_BOVIN</name>
<feature type="region of interest" description="Disordered" evidence="1">
    <location>
        <begin position="261"/>
        <end position="316"/>
    </location>
</feature>
<dbReference type="PROSITE" id="PS50191">
    <property type="entry name" value="CRAL_TRIO"/>
    <property type="match status" value="1"/>
</dbReference>
<keyword evidence="2" id="KW-0812">Transmembrane</keyword>
<dbReference type="CTD" id="158747"/>
<keyword evidence="2" id="KW-1133">Transmembrane helix</keyword>
<feature type="compositionally biased region" description="Basic and acidic residues" evidence="1">
    <location>
        <begin position="271"/>
        <end position="285"/>
    </location>
</feature>
<dbReference type="SUPFAM" id="SSF49354">
    <property type="entry name" value="PapD-like"/>
    <property type="match status" value="1"/>
</dbReference>
<evidence type="ECO:0000256" key="1">
    <source>
        <dbReference type="SAM" id="MobiDB-lite"/>
    </source>
</evidence>
<dbReference type="Pfam" id="PF00650">
    <property type="entry name" value="CRAL_TRIO"/>
    <property type="match status" value="1"/>
</dbReference>
<dbReference type="GO" id="GO:0140042">
    <property type="term" value="P:lipid droplet formation"/>
    <property type="evidence" value="ECO:0007669"/>
    <property type="project" value="Ensembl"/>
</dbReference>
<organism evidence="5 6">
    <name type="scientific">Bos taurus</name>
    <name type="common">Bovine</name>
    <dbReference type="NCBI Taxonomy" id="9913"/>
    <lineage>
        <taxon>Eukaryota</taxon>
        <taxon>Metazoa</taxon>
        <taxon>Chordata</taxon>
        <taxon>Craniata</taxon>
        <taxon>Vertebrata</taxon>
        <taxon>Euteleostomi</taxon>
        <taxon>Mammalia</taxon>
        <taxon>Eutheria</taxon>
        <taxon>Laurasiatheria</taxon>
        <taxon>Artiodactyla</taxon>
        <taxon>Ruminantia</taxon>
        <taxon>Pecora</taxon>
        <taxon>Bovidae</taxon>
        <taxon>Bovinae</taxon>
        <taxon>Bos</taxon>
    </lineage>
</organism>
<dbReference type="FunFam" id="3.40.525.10:FF:000010">
    <property type="entry name" value="motile sperm domain-containing protein 2 isoform X1"/>
    <property type="match status" value="1"/>
</dbReference>
<dbReference type="GeneTree" id="ENSGT00390000016713"/>
<dbReference type="RefSeq" id="XP_059739304.1">
    <property type="nucleotide sequence ID" value="XM_059883321.1"/>
</dbReference>
<dbReference type="GO" id="GO:0005789">
    <property type="term" value="C:endoplasmic reticulum membrane"/>
    <property type="evidence" value="ECO:0007669"/>
    <property type="project" value="Ensembl"/>
</dbReference>
<dbReference type="GO" id="GO:0033149">
    <property type="term" value="F:FFAT motif binding"/>
    <property type="evidence" value="ECO:0007669"/>
    <property type="project" value="Ensembl"/>
</dbReference>
<dbReference type="InterPro" id="IPR008962">
    <property type="entry name" value="PapD-like_sf"/>
</dbReference>
<reference evidence="5" key="2">
    <citation type="submission" date="2025-08" db="UniProtKB">
        <authorList>
            <consortium name="Ensembl"/>
        </authorList>
    </citation>
    <scope>IDENTIFICATION</scope>
    <source>
        <strain evidence="5">Hereford</strain>
    </source>
</reference>
<evidence type="ECO:0000259" key="3">
    <source>
        <dbReference type="PROSITE" id="PS50191"/>
    </source>
</evidence>
<dbReference type="InterPro" id="IPR053012">
    <property type="entry name" value="ER-organelle_contact"/>
</dbReference>
<dbReference type="GO" id="GO:0140284">
    <property type="term" value="C:endoplasmic reticulum-endosome membrane contact site"/>
    <property type="evidence" value="ECO:0007669"/>
    <property type="project" value="Ensembl"/>
</dbReference>
<protein>
    <submittedName>
        <fullName evidence="5">Motile sperm domain containing 2</fullName>
    </submittedName>
</protein>
<dbReference type="Proteomes" id="UP000009136">
    <property type="component" value="Chromosome X"/>
</dbReference>
<dbReference type="InterPro" id="IPR000535">
    <property type="entry name" value="MSP_dom"/>
</dbReference>
<dbReference type="GO" id="GO:0051260">
    <property type="term" value="P:protein homooligomerization"/>
    <property type="evidence" value="ECO:0007669"/>
    <property type="project" value="Ensembl"/>
</dbReference>
<dbReference type="InterPro" id="IPR001251">
    <property type="entry name" value="CRAL-TRIO_dom"/>
</dbReference>
<dbReference type="CDD" id="cd00170">
    <property type="entry name" value="SEC14"/>
    <property type="match status" value="1"/>
</dbReference>
<dbReference type="InterPro" id="IPR013783">
    <property type="entry name" value="Ig-like_fold"/>
</dbReference>
<dbReference type="PROSITE" id="PS50202">
    <property type="entry name" value="MSP"/>
    <property type="match status" value="1"/>
</dbReference>
<dbReference type="SUPFAM" id="SSF46938">
    <property type="entry name" value="CRAL/TRIO N-terminal domain"/>
    <property type="match status" value="1"/>
</dbReference>
<dbReference type="Gene3D" id="2.60.40.10">
    <property type="entry name" value="Immunoglobulins"/>
    <property type="match status" value="1"/>
</dbReference>
<dbReference type="GO" id="GO:0090026">
    <property type="term" value="P:positive regulation of monocyte chemotaxis"/>
    <property type="evidence" value="ECO:0007669"/>
    <property type="project" value="Ensembl"/>
</dbReference>
<keyword evidence="6" id="KW-1185">Reference proteome</keyword>
<dbReference type="Ensembl" id="ENSBTAT00000129657.1">
    <property type="protein sequence ID" value="ENSBTAP00000092447.1"/>
    <property type="gene ID" value="ENSBTAG00000018292.7"/>
</dbReference>